<dbReference type="EMBL" id="ANNG01000005">
    <property type="protein sequence ID" value="ERJ30638.1"/>
    <property type="molecule type" value="Genomic_DNA"/>
</dbReference>
<dbReference type="Proteomes" id="UP000016620">
    <property type="component" value="Unassembled WGS sequence"/>
</dbReference>
<protein>
    <submittedName>
        <fullName evidence="1">Uncharacterized protein</fullName>
    </submittedName>
</protein>
<evidence type="ECO:0000313" key="2">
    <source>
        <dbReference type="Proteomes" id="UP000016620"/>
    </source>
</evidence>
<dbReference type="AlphaFoldDB" id="U2GXC3"/>
<evidence type="ECO:0000313" key="1">
    <source>
        <dbReference type="EMBL" id="ERJ30638.1"/>
    </source>
</evidence>
<gene>
    <name evidence="1" type="ORF">UNSWCS_1652</name>
</gene>
<name>U2GXC3_9BACT</name>
<comment type="caution">
    <text evidence="1">The sequence shown here is derived from an EMBL/GenBank/DDBJ whole genome shotgun (WGS) entry which is preliminary data.</text>
</comment>
<organism evidence="1 2">
    <name type="scientific">Campylobacter concisus UNSWCS</name>
    <dbReference type="NCBI Taxonomy" id="1242968"/>
    <lineage>
        <taxon>Bacteria</taxon>
        <taxon>Pseudomonadati</taxon>
        <taxon>Campylobacterota</taxon>
        <taxon>Epsilonproteobacteria</taxon>
        <taxon>Campylobacterales</taxon>
        <taxon>Campylobacteraceae</taxon>
        <taxon>Campylobacter</taxon>
    </lineage>
</organism>
<sequence>MSEINSVSNFTPADDEVLAFLSNLGQKWRKSDDVANFIERNFTFVGSKPLLQNLKDYKTADCKNFADIKNFISSHTDIQSKILSSEIGYVGDGLTSLELKFAPECFYDFLKFMVENIAQHHYFYSPKEGWILLIAMEGYVEFGVLDKQTF</sequence>
<dbReference type="PATRIC" id="fig|1242968.3.peg.232"/>
<dbReference type="RefSeq" id="WP_021086962.1">
    <property type="nucleotide sequence ID" value="NZ_ANNG01000005.1"/>
</dbReference>
<accession>U2GXC3</accession>
<reference evidence="1 2" key="1">
    <citation type="journal article" date="2013" name="BMC Genomics">
        <title>Comparative genomics of Campylobacter concisus isolates reveals genetic diversity and provides insights into disease association.</title>
        <authorList>
            <person name="Deshpande N.P."/>
            <person name="Kaakoush N.O."/>
            <person name="Wilkins M.R."/>
            <person name="Mitchell H.M."/>
        </authorList>
    </citation>
    <scope>NUCLEOTIDE SEQUENCE [LARGE SCALE GENOMIC DNA]</scope>
    <source>
        <strain evidence="1 2">UNSWCS</strain>
    </source>
</reference>
<proteinExistence type="predicted"/>